<dbReference type="PATRIC" id="fig|523844.20.peg.2063"/>
<evidence type="ECO:0000256" key="1">
    <source>
        <dbReference type="ARBA" id="ARBA00001966"/>
    </source>
</evidence>
<keyword evidence="3" id="KW-0949">S-adenosyl-L-methionine</keyword>
<accession>A0A0E3H936</accession>
<dbReference type="Proteomes" id="UP000066529">
    <property type="component" value="Chromosome"/>
</dbReference>
<dbReference type="PROSITE" id="PS51918">
    <property type="entry name" value="RADICAL_SAM"/>
    <property type="match status" value="1"/>
</dbReference>
<reference evidence="8 9" key="1">
    <citation type="submission" date="2014-07" db="EMBL/GenBank/DDBJ databases">
        <title>Methanogenic archaea and the global carbon cycle.</title>
        <authorList>
            <person name="Henriksen J.R."/>
            <person name="Luke J."/>
            <person name="Reinhart S."/>
            <person name="Benedict M.N."/>
            <person name="Youngblut N.D."/>
            <person name="Metcalf M.E."/>
            <person name="Whitaker R.J."/>
            <person name="Metcalf W.W."/>
        </authorList>
    </citation>
    <scope>NUCLEOTIDE SEQUENCE [LARGE SCALE GENOMIC DNA]</scope>
    <source>
        <strain evidence="9">ATCC 43570 / DSM 1825 / OCM 12 / VKM B-1830 / TM-1</strain>
    </source>
</reference>
<keyword evidence="6" id="KW-0411">Iron-sulfur</keyword>
<dbReference type="RefSeq" id="WP_048167446.1">
    <property type="nucleotide sequence ID" value="NZ_CP009501.1"/>
</dbReference>
<evidence type="ECO:0000256" key="4">
    <source>
        <dbReference type="ARBA" id="ARBA00022723"/>
    </source>
</evidence>
<dbReference type="GO" id="GO:0005737">
    <property type="term" value="C:cytoplasm"/>
    <property type="evidence" value="ECO:0007669"/>
    <property type="project" value="TreeGrafter"/>
</dbReference>
<dbReference type="InterPro" id="IPR058240">
    <property type="entry name" value="rSAM_sf"/>
</dbReference>
<evidence type="ECO:0000313" key="9">
    <source>
        <dbReference type="Proteomes" id="UP000066529"/>
    </source>
</evidence>
<evidence type="ECO:0000256" key="6">
    <source>
        <dbReference type="ARBA" id="ARBA00023014"/>
    </source>
</evidence>
<proteinExistence type="predicted"/>
<dbReference type="AlphaFoldDB" id="A0A0E3H936"/>
<dbReference type="InterPro" id="IPR007197">
    <property type="entry name" value="rSAM"/>
</dbReference>
<gene>
    <name evidence="8" type="ORF">MSTHT_1661</name>
</gene>
<dbReference type="NCBIfam" id="TIGR01210">
    <property type="entry name" value="archaeosine biosynthesis radical SAM protein RaSEA"/>
    <property type="match status" value="1"/>
</dbReference>
<evidence type="ECO:0000256" key="2">
    <source>
        <dbReference type="ARBA" id="ARBA00022485"/>
    </source>
</evidence>
<evidence type="ECO:0000256" key="5">
    <source>
        <dbReference type="ARBA" id="ARBA00023004"/>
    </source>
</evidence>
<dbReference type="SUPFAM" id="SSF102114">
    <property type="entry name" value="Radical SAM enzymes"/>
    <property type="match status" value="1"/>
</dbReference>
<organism evidence="8 9">
    <name type="scientific">Methanosarcina thermophila (strain ATCC 43570 / DSM 1825 / OCM 12 / VKM B-1830 / TM-1)</name>
    <dbReference type="NCBI Taxonomy" id="523844"/>
    <lineage>
        <taxon>Archaea</taxon>
        <taxon>Methanobacteriati</taxon>
        <taxon>Methanobacteriota</taxon>
        <taxon>Stenosarchaea group</taxon>
        <taxon>Methanomicrobia</taxon>
        <taxon>Methanosarcinales</taxon>
        <taxon>Methanosarcinaceae</taxon>
        <taxon>Methanosarcina</taxon>
    </lineage>
</organism>
<dbReference type="SFLD" id="SFLDS00029">
    <property type="entry name" value="Radical_SAM"/>
    <property type="match status" value="1"/>
</dbReference>
<dbReference type="GeneID" id="41602982"/>
<dbReference type="GO" id="GO:0016740">
    <property type="term" value="F:transferase activity"/>
    <property type="evidence" value="ECO:0007669"/>
    <property type="project" value="UniProtKB-KW"/>
</dbReference>
<dbReference type="InterPro" id="IPR039661">
    <property type="entry name" value="ELP3"/>
</dbReference>
<dbReference type="STRING" id="523844.MSTHT_1661"/>
<dbReference type="PIRSF" id="PIRSF004954">
    <property type="entry name" value="Radical_SAM"/>
    <property type="match status" value="1"/>
</dbReference>
<comment type="cofactor">
    <cofactor evidence="1">
        <name>[4Fe-4S] cluster</name>
        <dbReference type="ChEBI" id="CHEBI:49883"/>
    </cofactor>
</comment>
<dbReference type="InterPro" id="IPR005909">
    <property type="entry name" value="RaSEA"/>
</dbReference>
<dbReference type="GO" id="GO:0002926">
    <property type="term" value="P:tRNA wobble base 5-methoxycarbonylmethyl-2-thiouridinylation"/>
    <property type="evidence" value="ECO:0007669"/>
    <property type="project" value="TreeGrafter"/>
</dbReference>
<sequence>MTLNKAVMEIRQRIKVKPSPTDEPAASWTGVDLVNGSQVNTLTIIFKSAGCRWGKAGGCTMCGYVYDCASELPTLEDYKAQLARAMEKAEKFPEFMVKIFTSGSFLDELEVPIEARDTILKTLADNPRVVKVLVETRPNFVTEENVQECLKTLKSKPFELAFGLETSSDRIRRDSINKGFTFEDFIRAAETARKNGATVKAYLMLKPPFLSERQAMEDIIRSIDDAAPYADTISINLCNVQKGTLVEALWEKGQYRPPWLWSIVEILKRAKAAHPDLPLMSDPVGAGSKRGPHNCKLCSSDVADSLRAFSLTQNPEDLNKTDCECKELWKKVLELEDFTYGTPILD</sequence>
<dbReference type="GO" id="GO:0051539">
    <property type="term" value="F:4 iron, 4 sulfur cluster binding"/>
    <property type="evidence" value="ECO:0007669"/>
    <property type="project" value="UniProtKB-KW"/>
</dbReference>
<dbReference type="Pfam" id="PF04055">
    <property type="entry name" value="Radical_SAM"/>
    <property type="match status" value="1"/>
</dbReference>
<dbReference type="HOGENOM" id="CLU_060488_0_0_2"/>
<keyword evidence="8" id="KW-0808">Transferase</keyword>
<feature type="domain" description="Radical SAM core" evidence="7">
    <location>
        <begin position="36"/>
        <end position="276"/>
    </location>
</feature>
<evidence type="ECO:0000313" key="8">
    <source>
        <dbReference type="EMBL" id="AKB13419.1"/>
    </source>
</evidence>
<dbReference type="KEGG" id="mthr:MSTHT_1661"/>
<name>A0A0E3H936_METTT</name>
<evidence type="ECO:0000259" key="7">
    <source>
        <dbReference type="PROSITE" id="PS51918"/>
    </source>
</evidence>
<dbReference type="OrthoDB" id="105445at2157"/>
<dbReference type="CDD" id="cd01335">
    <property type="entry name" value="Radical_SAM"/>
    <property type="match status" value="1"/>
</dbReference>
<keyword evidence="5" id="KW-0408">Iron</keyword>
<keyword evidence="4" id="KW-0479">Metal-binding</keyword>
<evidence type="ECO:0000256" key="3">
    <source>
        <dbReference type="ARBA" id="ARBA00022691"/>
    </source>
</evidence>
<dbReference type="PANTHER" id="PTHR11135">
    <property type="entry name" value="HISTONE ACETYLTRANSFERASE-RELATED"/>
    <property type="match status" value="1"/>
</dbReference>
<dbReference type="EMBL" id="CP009501">
    <property type="protein sequence ID" value="AKB13419.1"/>
    <property type="molecule type" value="Genomic_DNA"/>
</dbReference>
<dbReference type="SMART" id="SM00729">
    <property type="entry name" value="Elp3"/>
    <property type="match status" value="1"/>
</dbReference>
<dbReference type="InterPro" id="IPR006638">
    <property type="entry name" value="Elp3/MiaA/NifB-like_rSAM"/>
</dbReference>
<keyword evidence="2" id="KW-0004">4Fe-4S</keyword>
<protein>
    <submittedName>
        <fullName evidence="8">Histone acetyltransferase, ELP3 family</fullName>
    </submittedName>
</protein>
<dbReference type="GO" id="GO:0046872">
    <property type="term" value="F:metal ion binding"/>
    <property type="evidence" value="ECO:0007669"/>
    <property type="project" value="UniProtKB-KW"/>
</dbReference>
<dbReference type="PANTHER" id="PTHR11135:SF0">
    <property type="entry name" value="ELONGATOR COMPLEX PROTEIN 3"/>
    <property type="match status" value="1"/>
</dbReference>